<sequence>MTCGAYIAAMGIISALGTGTESTCQALKQGESGLARVDFFQLNRPDLPKVGVVPGTIKHTLPRTHELARIAAEQIMAQCSRVPDAVVLGGTTGGMLTCESLLKEKETDPERFRHHGLGTVAEDIADLMGCTGPAITVSTACSSGNTALAIALEMIRSGRAKTVLAGGADALCRMTCFGFQSLQVVDPAGARPFDKNRSGMSVAEGAGLLLLVSQRPENPVAELSGGGLSCDAYHASSPHPEGNGAFDAMVKAMDDAGITPEQIDYISLHGTGTEANDRAEALAVNRLFNKNRPAASSVKGATGHPMAAAGAIEAVICAMAVSKGFIPGNTGFSAPDPELNFIPVPNPIQQPVHRVLSNTFGFGGNNAAIVISKAENRRAGTCSRDATRVQKPTMGPMSVLGSACVTGAGTTADSLEAFYKGHSLAGMITDSTLTDLLSLKKVRRMKRFSRLMLALAVLAGKDAPPGISPASIIGGTGWGSLSETWDFLSRLFAGNEKSSSPIDFVGSVHNAALGHVAMELGAKGANITTTGGDTSFEQALWTAGILGQKDHAPMMVMGGDEHHPDLSFKFDMSVIPGERAADGGGALVLAPGAVPGKTTLTPRLFMKYDDRLGPKDSLTGLIRELPDFNDRYGAVMAGIPRTCAARRKDLAEALTNAFSSSLPILDYRSLTGQFATAPAVAAVLAVDAVENNRLPNPNVQGQSMDLQHRGILLLGLGRYLTAVEVMPG</sequence>
<dbReference type="SUPFAM" id="SSF53901">
    <property type="entry name" value="Thiolase-like"/>
    <property type="match status" value="3"/>
</dbReference>
<feature type="domain" description="Ketosynthase family 3 (KS3)" evidence="4">
    <location>
        <begin position="1"/>
        <end position="373"/>
    </location>
</feature>
<dbReference type="AlphaFoldDB" id="I5B1H4"/>
<dbReference type="InterPro" id="IPR000794">
    <property type="entry name" value="Beta-ketoacyl_synthase"/>
</dbReference>
<dbReference type="HOGENOM" id="CLU_380251_0_0_7"/>
<dbReference type="Gene3D" id="3.40.47.10">
    <property type="match status" value="2"/>
</dbReference>
<dbReference type="GO" id="GO:0004315">
    <property type="term" value="F:3-oxoacyl-[acyl-carrier-protein] synthase activity"/>
    <property type="evidence" value="ECO:0007669"/>
    <property type="project" value="InterPro"/>
</dbReference>
<reference evidence="5 6" key="1">
    <citation type="submission" date="2011-09" db="EMBL/GenBank/DDBJ databases">
        <authorList>
            <consortium name="US DOE Joint Genome Institute (JGI-PGF)"/>
            <person name="Lucas S."/>
            <person name="Han J."/>
            <person name="Lapidus A."/>
            <person name="Cheng J.-F."/>
            <person name="Goodwin L."/>
            <person name="Pitluck S."/>
            <person name="Peters L."/>
            <person name="Land M.L."/>
            <person name="Hauser L."/>
            <person name="Orellana R."/>
            <person name="Lovley D."/>
            <person name="Woyke T.J."/>
        </authorList>
    </citation>
    <scope>NUCLEOTIDE SEQUENCE [LARGE SCALE GENOMIC DNA]</scope>
    <source>
        <strain evidence="5 6">2ac9</strain>
    </source>
</reference>
<reference evidence="5 6" key="2">
    <citation type="submission" date="2012-02" db="EMBL/GenBank/DDBJ databases">
        <title>Improved High-Quality Draft sequence of Desulfobacter postgatei 2ac9.</title>
        <authorList>
            <consortium name="US DOE Joint Genome Institute"/>
            <person name="Lucas S."/>
            <person name="Han J."/>
            <person name="Lapidus A."/>
            <person name="Cheng J.-F."/>
            <person name="Goodwin L."/>
            <person name="Pitluck S."/>
            <person name="Peters L."/>
            <person name="Ovchinnikova G."/>
            <person name="Held B."/>
            <person name="Detter J.C."/>
            <person name="Han C."/>
            <person name="Tapia R."/>
            <person name="Land M."/>
            <person name="Hauser L."/>
            <person name="Kyrpides N."/>
            <person name="Ivanova N."/>
            <person name="Pagani I."/>
            <person name="Orellana R."/>
            <person name="Lovley D."/>
            <person name="Woyke T."/>
        </authorList>
    </citation>
    <scope>NUCLEOTIDE SEQUENCE [LARGE SCALE GENOMIC DNA]</scope>
    <source>
        <strain evidence="5 6">2ac9</strain>
    </source>
</reference>
<proteinExistence type="inferred from homology"/>
<dbReference type="RefSeq" id="WP_004072398.1">
    <property type="nucleotide sequence ID" value="NZ_CM001488.1"/>
</dbReference>
<keyword evidence="6" id="KW-1185">Reference proteome</keyword>
<organism evidence="5 6">
    <name type="scientific">Desulfobacter postgatei 2ac9</name>
    <dbReference type="NCBI Taxonomy" id="879212"/>
    <lineage>
        <taxon>Bacteria</taxon>
        <taxon>Pseudomonadati</taxon>
        <taxon>Thermodesulfobacteriota</taxon>
        <taxon>Desulfobacteria</taxon>
        <taxon>Desulfobacterales</taxon>
        <taxon>Desulfobacteraceae</taxon>
        <taxon>Desulfobacter</taxon>
    </lineage>
</organism>
<gene>
    <name evidence="5" type="ORF">DespoDRAFT_01389</name>
</gene>
<protein>
    <submittedName>
        <fullName evidence="5">3-oxoacyl-(Acyl-carrier-protein) synthase</fullName>
    </submittedName>
</protein>
<dbReference type="Pfam" id="PF13723">
    <property type="entry name" value="Ketoacyl-synt_2"/>
    <property type="match status" value="1"/>
</dbReference>
<dbReference type="Pfam" id="PF02801">
    <property type="entry name" value="Ketoacyl-synt_C"/>
    <property type="match status" value="1"/>
</dbReference>
<dbReference type="OrthoDB" id="5479871at2"/>
<dbReference type="PANTHER" id="PTHR11712:SF320">
    <property type="entry name" value="BETA-KETOACYL SYNTHASE"/>
    <property type="match status" value="1"/>
</dbReference>
<dbReference type="PROSITE" id="PS00606">
    <property type="entry name" value="KS3_1"/>
    <property type="match status" value="1"/>
</dbReference>
<evidence type="ECO:0000256" key="3">
    <source>
        <dbReference type="RuleBase" id="RU003694"/>
    </source>
</evidence>
<evidence type="ECO:0000256" key="1">
    <source>
        <dbReference type="ARBA" id="ARBA00008467"/>
    </source>
</evidence>
<dbReference type="GO" id="GO:0006633">
    <property type="term" value="P:fatty acid biosynthetic process"/>
    <property type="evidence" value="ECO:0007669"/>
    <property type="project" value="InterPro"/>
</dbReference>
<dbReference type="InterPro" id="IPR014031">
    <property type="entry name" value="Ketoacyl_synth_C"/>
</dbReference>
<dbReference type="Pfam" id="PF00109">
    <property type="entry name" value="ketoacyl-synt"/>
    <property type="match status" value="1"/>
</dbReference>
<dbReference type="Proteomes" id="UP000005778">
    <property type="component" value="Chromosome"/>
</dbReference>
<dbReference type="InterPro" id="IPR016039">
    <property type="entry name" value="Thiolase-like"/>
</dbReference>
<dbReference type="PANTHER" id="PTHR11712">
    <property type="entry name" value="POLYKETIDE SYNTHASE-RELATED"/>
    <property type="match status" value="1"/>
</dbReference>
<comment type="similarity">
    <text evidence="1 3">Belongs to the thiolase-like superfamily. Beta-ketoacyl-ACP synthases family.</text>
</comment>
<evidence type="ECO:0000313" key="5">
    <source>
        <dbReference type="EMBL" id="EIM63337.1"/>
    </source>
</evidence>
<evidence type="ECO:0000256" key="2">
    <source>
        <dbReference type="ARBA" id="ARBA00022679"/>
    </source>
</evidence>
<dbReference type="InterPro" id="IPR014030">
    <property type="entry name" value="Ketoacyl_synth_N"/>
</dbReference>
<dbReference type="SMART" id="SM00825">
    <property type="entry name" value="PKS_KS"/>
    <property type="match status" value="1"/>
</dbReference>
<dbReference type="STRING" id="879212.DespoDRAFT_01389"/>
<evidence type="ECO:0000259" key="4">
    <source>
        <dbReference type="PROSITE" id="PS52004"/>
    </source>
</evidence>
<evidence type="ECO:0000313" key="6">
    <source>
        <dbReference type="Proteomes" id="UP000005778"/>
    </source>
</evidence>
<dbReference type="CDD" id="cd00834">
    <property type="entry name" value="KAS_I_II"/>
    <property type="match status" value="1"/>
</dbReference>
<dbReference type="EMBL" id="CM001488">
    <property type="protein sequence ID" value="EIM63337.1"/>
    <property type="molecule type" value="Genomic_DNA"/>
</dbReference>
<name>I5B1H4_9BACT</name>
<dbReference type="InterPro" id="IPR018201">
    <property type="entry name" value="Ketoacyl_synth_AS"/>
</dbReference>
<keyword evidence="2 3" id="KW-0808">Transferase</keyword>
<dbReference type="InterPro" id="IPR020841">
    <property type="entry name" value="PKS_Beta-ketoAc_synthase_dom"/>
</dbReference>
<dbReference type="PROSITE" id="PS52004">
    <property type="entry name" value="KS3_2"/>
    <property type="match status" value="1"/>
</dbReference>
<accession>I5B1H4</accession>
<dbReference type="eggNOG" id="COG0304">
    <property type="taxonomic scope" value="Bacteria"/>
</dbReference>